<reference evidence="8 9" key="1">
    <citation type="submission" date="2020-08" db="EMBL/GenBank/DDBJ databases">
        <title>Genomic Encyclopedia of Type Strains, Phase IV (KMG-V): Genome sequencing to study the core and pangenomes of soil and plant-associated prokaryotes.</title>
        <authorList>
            <person name="Whitman W."/>
        </authorList>
    </citation>
    <scope>NUCLEOTIDE SEQUENCE [LARGE SCALE GENOMIC DNA]</scope>
    <source>
        <strain evidence="8 9">M2T3</strain>
    </source>
</reference>
<feature type="transmembrane region" description="Helical" evidence="7">
    <location>
        <begin position="412"/>
        <end position="434"/>
    </location>
</feature>
<dbReference type="GO" id="GO:0034755">
    <property type="term" value="P:iron ion transmembrane transport"/>
    <property type="evidence" value="ECO:0007669"/>
    <property type="project" value="TreeGrafter"/>
</dbReference>
<keyword evidence="5 7" id="KW-1133">Transmembrane helix</keyword>
<evidence type="ECO:0000256" key="7">
    <source>
        <dbReference type="SAM" id="Phobius"/>
    </source>
</evidence>
<feature type="transmembrane region" description="Helical" evidence="7">
    <location>
        <begin position="377"/>
        <end position="400"/>
    </location>
</feature>
<feature type="transmembrane region" description="Helical" evidence="7">
    <location>
        <begin position="197"/>
        <end position="217"/>
    </location>
</feature>
<evidence type="ECO:0000256" key="1">
    <source>
        <dbReference type="ARBA" id="ARBA00004141"/>
    </source>
</evidence>
<dbReference type="PANTHER" id="PTHR11706">
    <property type="entry name" value="SOLUTE CARRIER PROTEIN FAMILY 11 MEMBER"/>
    <property type="match status" value="1"/>
</dbReference>
<feature type="transmembrane region" description="Helical" evidence="7">
    <location>
        <begin position="252"/>
        <end position="273"/>
    </location>
</feature>
<evidence type="ECO:0000256" key="4">
    <source>
        <dbReference type="ARBA" id="ARBA00022847"/>
    </source>
</evidence>
<keyword evidence="3 7" id="KW-0812">Transmembrane</keyword>
<dbReference type="Proteomes" id="UP000521017">
    <property type="component" value="Unassembled WGS sequence"/>
</dbReference>
<evidence type="ECO:0000256" key="2">
    <source>
        <dbReference type="ARBA" id="ARBA00022448"/>
    </source>
</evidence>
<dbReference type="GO" id="GO:0015293">
    <property type="term" value="F:symporter activity"/>
    <property type="evidence" value="ECO:0007669"/>
    <property type="project" value="UniProtKB-KW"/>
</dbReference>
<keyword evidence="6 7" id="KW-0472">Membrane</keyword>
<feature type="transmembrane region" description="Helical" evidence="7">
    <location>
        <begin position="56"/>
        <end position="76"/>
    </location>
</feature>
<keyword evidence="2" id="KW-0813">Transport</keyword>
<proteinExistence type="predicted"/>
<dbReference type="GO" id="GO:0015086">
    <property type="term" value="F:cadmium ion transmembrane transporter activity"/>
    <property type="evidence" value="ECO:0007669"/>
    <property type="project" value="TreeGrafter"/>
</dbReference>
<dbReference type="RefSeq" id="WP_260409303.1">
    <property type="nucleotide sequence ID" value="NZ_JACHCC010000001.1"/>
</dbReference>
<dbReference type="Pfam" id="PF01566">
    <property type="entry name" value="Nramp"/>
    <property type="match status" value="1"/>
</dbReference>
<gene>
    <name evidence="8" type="ORF">HDF25_000577</name>
</gene>
<accession>A0A7X0MIH7</accession>
<name>A0A7X0MIH7_9SPHI</name>
<comment type="caution">
    <text evidence="8">The sequence shown here is derived from an EMBL/GenBank/DDBJ whole genome shotgun (WGS) entry which is preliminary data.</text>
</comment>
<feature type="transmembrane region" description="Helical" evidence="7">
    <location>
        <begin position="307"/>
        <end position="330"/>
    </location>
</feature>
<evidence type="ECO:0000256" key="6">
    <source>
        <dbReference type="ARBA" id="ARBA00023136"/>
    </source>
</evidence>
<dbReference type="GO" id="GO:0005886">
    <property type="term" value="C:plasma membrane"/>
    <property type="evidence" value="ECO:0007669"/>
    <property type="project" value="TreeGrafter"/>
</dbReference>
<sequence>MAYITYMLEPETPKPRRKKFWKFFTVLGPGLTTGAADDDPSGIATYSQTGAQFGYGQLWTALYMLPFMIAVQEACARIGMVKGKGIAAVVKEHYSRPVLYAVVALVVIANTINIGADIGAMASAAQLLVPVHFVILTLFFTSVILILEIFTNYKAYSKILKWLAISLLAYPITVFIVHQPWPTVLRATVIPHFELNFAFVFIITGVLGTTISPYMFFWQASQEVEEQPDRHLIRKGKVINARRIKNMRIDNMAGMIISEFTTWCILLVGATVLHGSGVKDINTAADAAKALEPLVHSFPNAGFLAKLIFSIGIIGLGLLAVPVLSGSAAYAVSEAFQWNASLNLKFKKAYGFYGVITVATIIGLLINFIGIDPVKALVYAAVLNGVAAVPLLFLIGRIAMSKEIMGENKSGLLSNILVWITFVAMGAAAIAMFYTI</sequence>
<comment type="subcellular location">
    <subcellularLocation>
        <location evidence="1">Membrane</location>
        <topology evidence="1">Multi-pass membrane protein</topology>
    </subcellularLocation>
</comment>
<dbReference type="GO" id="GO:0005384">
    <property type="term" value="F:manganese ion transmembrane transporter activity"/>
    <property type="evidence" value="ECO:0007669"/>
    <property type="project" value="TreeGrafter"/>
</dbReference>
<dbReference type="EMBL" id="JACHCC010000001">
    <property type="protein sequence ID" value="MBB6498453.1"/>
    <property type="molecule type" value="Genomic_DNA"/>
</dbReference>
<evidence type="ECO:0000313" key="9">
    <source>
        <dbReference type="Proteomes" id="UP000521017"/>
    </source>
</evidence>
<organism evidence="8 9">
    <name type="scientific">Pedobacter cryoconitis</name>
    <dbReference type="NCBI Taxonomy" id="188932"/>
    <lineage>
        <taxon>Bacteria</taxon>
        <taxon>Pseudomonadati</taxon>
        <taxon>Bacteroidota</taxon>
        <taxon>Sphingobacteriia</taxon>
        <taxon>Sphingobacteriales</taxon>
        <taxon>Sphingobacteriaceae</taxon>
        <taxon>Pedobacter</taxon>
    </lineage>
</organism>
<feature type="transmembrane region" description="Helical" evidence="7">
    <location>
        <begin position="20"/>
        <end position="36"/>
    </location>
</feature>
<dbReference type="InterPro" id="IPR001046">
    <property type="entry name" value="NRAMP_fam"/>
</dbReference>
<feature type="transmembrane region" description="Helical" evidence="7">
    <location>
        <begin position="350"/>
        <end position="371"/>
    </location>
</feature>
<dbReference type="AlphaFoldDB" id="A0A7X0MIH7"/>
<keyword evidence="4" id="KW-0769">Symport</keyword>
<evidence type="ECO:0000313" key="8">
    <source>
        <dbReference type="EMBL" id="MBB6498453.1"/>
    </source>
</evidence>
<evidence type="ECO:0000256" key="3">
    <source>
        <dbReference type="ARBA" id="ARBA00022692"/>
    </source>
</evidence>
<protein>
    <submittedName>
        <fullName evidence="8">NRAMP (Natural resistance-associated macrophage protein)-like metal ion transporter</fullName>
    </submittedName>
</protein>
<evidence type="ECO:0000256" key="5">
    <source>
        <dbReference type="ARBA" id="ARBA00022989"/>
    </source>
</evidence>
<feature type="transmembrane region" description="Helical" evidence="7">
    <location>
        <begin position="127"/>
        <end position="147"/>
    </location>
</feature>
<dbReference type="PANTHER" id="PTHR11706:SF33">
    <property type="entry name" value="NATURAL RESISTANCE-ASSOCIATED MACROPHAGE PROTEIN 2"/>
    <property type="match status" value="1"/>
</dbReference>
<feature type="transmembrane region" description="Helical" evidence="7">
    <location>
        <begin position="159"/>
        <end position="177"/>
    </location>
</feature>
<feature type="transmembrane region" description="Helical" evidence="7">
    <location>
        <begin position="97"/>
        <end position="115"/>
    </location>
</feature>